<dbReference type="Pfam" id="PF00665">
    <property type="entry name" value="rve"/>
    <property type="match status" value="1"/>
</dbReference>
<reference evidence="7 8" key="1">
    <citation type="journal article" date="2021" name="bioRxiv">
        <title>The Gossypium anomalum genome as a resource for cotton improvement and evolutionary analysis of hybrid incompatibility.</title>
        <authorList>
            <person name="Grover C.E."/>
            <person name="Yuan D."/>
            <person name="Arick M.A."/>
            <person name="Miller E.R."/>
            <person name="Hu G."/>
            <person name="Peterson D.G."/>
            <person name="Wendel J.F."/>
            <person name="Udall J.A."/>
        </authorList>
    </citation>
    <scope>NUCLEOTIDE SEQUENCE [LARGE SCALE GENOMIC DNA]</scope>
    <source>
        <strain evidence="7">JFW-Udall</strain>
        <tissue evidence="7">Leaf</tissue>
    </source>
</reference>
<dbReference type="Pfam" id="PF07727">
    <property type="entry name" value="RVT_2"/>
    <property type="match status" value="1"/>
</dbReference>
<evidence type="ECO:0000256" key="4">
    <source>
        <dbReference type="ARBA" id="ARBA00022801"/>
    </source>
</evidence>
<keyword evidence="4" id="KW-0378">Hydrolase</keyword>
<name>A0A8J5Z962_9ROSI</name>
<feature type="region of interest" description="Disordered" evidence="5">
    <location>
        <begin position="256"/>
        <end position="280"/>
    </location>
</feature>
<dbReference type="InterPro" id="IPR012337">
    <property type="entry name" value="RNaseH-like_sf"/>
</dbReference>
<dbReference type="Pfam" id="PF22936">
    <property type="entry name" value="Pol_BBD"/>
    <property type="match status" value="1"/>
</dbReference>
<dbReference type="InterPro" id="IPR043502">
    <property type="entry name" value="DNA/RNA_pol_sf"/>
</dbReference>
<sequence length="1287" mass="146277">MASSGFSPAAPPVFNGEGFHIWVVKMRTYLQAFDLWEVVNTDVESAPLRANPTVAQIRQHADERTKRHNAMSCIQNCVSDVIFTRIMACETPKQAWDKLKEEFQGTERTRQQQLLNLRRDFENLKMKEEETVKQYSDRIMAVVNSIRLLGEQFSEARIVEKVLSTLPERYEAKISNKGEPVEWRSTRRELFKPRLKQPQAPLPIRARRVGKTGLSLILQEEEIDSADFVKDLAIQRPDAVCQYCKKKGHVERVCKEKGRPVQNQPQSKGEEAQVAEDSSDHEEQVFVVSCLAGKSKGLKGWLLDSGCTNHMSPDVTIFKTLDRSCKTKVKIGNGQFIKAEGKGDVLLYTSTGDKVITNVLLVPEIDRNLLSIAQLLEKGYSIVFKGQECQITDPTGSSFMTVTMSDKCFEVNWSGESHSVHTASTEDTKLWHQRLGHANFKSMARMVSKEMVENFTKTVQNEDVCEVCQMGKQARLPFPSNTTWRASSKLELVHSDVCGPMRTESLSGNRYFILFIDDYTRYCWVYFLKHKFEVAQVFMKFKVAAETETGCKLKTIRSDNGAEYTSAQFQALCNDAGIKHQLTNVYTPQQNGVSERKNRSLMDMARCLLFQKDLPKTLWAEVVNTAVYLQNRLPTKALDQKTPFEGWFGFKPSLAHLRVFGCLCYAQVPAVKRSKLDKRAQAGILVGYSSIKKGYRILDPLTNKVQVSRDVVFDEKAYWNWERNEPEVITEELVANQTEPEQNGSEMDTDDEPVRGTRTLAEIYERAHVAQEEPSCFKEAEAHEGWKQAMCDEIAMIEKNQTWELVARPINRKVIGVKWVYRAKQNADGSLNKLKARLVVKGFSQKYGLDYLETFAPVARLDTIRLLVALAAQMEWKIHQLDVKSAFLNGFLEEEIYVEQPEGFKVLHKEDMVYKLKKALYGLKQAPRAWYSRIDSYLVGLGFERSLSEPTLYVKKKNGKTQLIVSVYVDDLLVIGGDQAILADFKIKKHQMFEMSDLGEMTYFIGMEVTQSQAGFFLSQRTFAIKILEKFSMQNCKATSTPVAVGEKLTSQGNSEKVCETTYRSLVGCLLYLTATRPDIMFAVSLLSRFMHYCNEDHFRAAKRVLRYIKGTVSYGMQFCKAKRLRLVGYTDSDWAGSKDDMKSTSGYVFTLGSAIFCWSSKKQNVVAQSTAEAEYVAAAGAVNQAIWLRKILTDLNLYQEGAIEIYCDNQSAVAIAKNPVFHGRTKHFSIKLHVVREMEQAHEVKLIHCSSEEQLADILTKPLGVTRFLHLRTQMGVCNMLAKEEC</sequence>
<feature type="domain" description="Integrase catalytic" evidence="6">
    <location>
        <begin position="485"/>
        <end position="651"/>
    </location>
</feature>
<keyword evidence="3" id="KW-0064">Aspartyl protease</keyword>
<dbReference type="GO" id="GO:0003676">
    <property type="term" value="F:nucleic acid binding"/>
    <property type="evidence" value="ECO:0007669"/>
    <property type="project" value="InterPro"/>
</dbReference>
<dbReference type="OrthoDB" id="547913at2759"/>
<evidence type="ECO:0000313" key="8">
    <source>
        <dbReference type="Proteomes" id="UP000701853"/>
    </source>
</evidence>
<dbReference type="GO" id="GO:0046872">
    <property type="term" value="F:metal ion binding"/>
    <property type="evidence" value="ECO:0007669"/>
    <property type="project" value="UniProtKB-KW"/>
</dbReference>
<dbReference type="Proteomes" id="UP000701853">
    <property type="component" value="Chromosome 5"/>
</dbReference>
<dbReference type="SUPFAM" id="SSF56672">
    <property type="entry name" value="DNA/RNA polymerases"/>
    <property type="match status" value="1"/>
</dbReference>
<keyword evidence="8" id="KW-1185">Reference proteome</keyword>
<dbReference type="PROSITE" id="PS50994">
    <property type="entry name" value="INTEGRASE"/>
    <property type="match status" value="1"/>
</dbReference>
<dbReference type="GO" id="GO:0015074">
    <property type="term" value="P:DNA integration"/>
    <property type="evidence" value="ECO:0007669"/>
    <property type="project" value="InterPro"/>
</dbReference>
<dbReference type="InterPro" id="IPR039537">
    <property type="entry name" value="Retrotran_Ty1/copia-like"/>
</dbReference>
<dbReference type="GO" id="GO:0004190">
    <property type="term" value="F:aspartic-type endopeptidase activity"/>
    <property type="evidence" value="ECO:0007669"/>
    <property type="project" value="UniProtKB-KW"/>
</dbReference>
<dbReference type="PANTHER" id="PTHR42648:SF18">
    <property type="entry name" value="RETROTRANSPOSON, UNCLASSIFIED-LIKE PROTEIN"/>
    <property type="match status" value="1"/>
</dbReference>
<dbReference type="InterPro" id="IPR025724">
    <property type="entry name" value="GAG-pre-integrase_dom"/>
</dbReference>
<keyword evidence="1" id="KW-0645">Protease</keyword>
<evidence type="ECO:0000256" key="3">
    <source>
        <dbReference type="ARBA" id="ARBA00022750"/>
    </source>
</evidence>
<gene>
    <name evidence="7" type="ORF">CXB51_010849</name>
</gene>
<protein>
    <recommendedName>
        <fullName evidence="6">Integrase catalytic domain-containing protein</fullName>
    </recommendedName>
</protein>
<dbReference type="InterPro" id="IPR036397">
    <property type="entry name" value="RNaseH_sf"/>
</dbReference>
<dbReference type="Pfam" id="PF13976">
    <property type="entry name" value="gag_pre-integrs"/>
    <property type="match status" value="1"/>
</dbReference>
<accession>A0A8J5Z962</accession>
<dbReference type="GO" id="GO:0006508">
    <property type="term" value="P:proteolysis"/>
    <property type="evidence" value="ECO:0007669"/>
    <property type="project" value="UniProtKB-KW"/>
</dbReference>
<dbReference type="Pfam" id="PF14223">
    <property type="entry name" value="Retrotran_gag_2"/>
    <property type="match status" value="1"/>
</dbReference>
<dbReference type="InterPro" id="IPR057670">
    <property type="entry name" value="SH3_retrovirus"/>
</dbReference>
<evidence type="ECO:0000256" key="5">
    <source>
        <dbReference type="SAM" id="MobiDB-lite"/>
    </source>
</evidence>
<dbReference type="InterPro" id="IPR013103">
    <property type="entry name" value="RVT_2"/>
</dbReference>
<dbReference type="InterPro" id="IPR054722">
    <property type="entry name" value="PolX-like_BBD"/>
</dbReference>
<dbReference type="InterPro" id="IPR001584">
    <property type="entry name" value="Integrase_cat-core"/>
</dbReference>
<evidence type="ECO:0000313" key="7">
    <source>
        <dbReference type="EMBL" id="KAG8493287.1"/>
    </source>
</evidence>
<dbReference type="EMBL" id="JAHUZN010000005">
    <property type="protein sequence ID" value="KAG8493287.1"/>
    <property type="molecule type" value="Genomic_DNA"/>
</dbReference>
<proteinExistence type="predicted"/>
<evidence type="ECO:0000256" key="2">
    <source>
        <dbReference type="ARBA" id="ARBA00022723"/>
    </source>
</evidence>
<organism evidence="7 8">
    <name type="scientific">Gossypium anomalum</name>
    <dbReference type="NCBI Taxonomy" id="47600"/>
    <lineage>
        <taxon>Eukaryota</taxon>
        <taxon>Viridiplantae</taxon>
        <taxon>Streptophyta</taxon>
        <taxon>Embryophyta</taxon>
        <taxon>Tracheophyta</taxon>
        <taxon>Spermatophyta</taxon>
        <taxon>Magnoliopsida</taxon>
        <taxon>eudicotyledons</taxon>
        <taxon>Gunneridae</taxon>
        <taxon>Pentapetalae</taxon>
        <taxon>rosids</taxon>
        <taxon>malvids</taxon>
        <taxon>Malvales</taxon>
        <taxon>Malvaceae</taxon>
        <taxon>Malvoideae</taxon>
        <taxon>Gossypium</taxon>
    </lineage>
</organism>
<dbReference type="PANTHER" id="PTHR42648">
    <property type="entry name" value="TRANSPOSASE, PUTATIVE-RELATED"/>
    <property type="match status" value="1"/>
</dbReference>
<dbReference type="CDD" id="cd09272">
    <property type="entry name" value="RNase_HI_RT_Ty1"/>
    <property type="match status" value="1"/>
</dbReference>
<dbReference type="Gene3D" id="3.30.420.10">
    <property type="entry name" value="Ribonuclease H-like superfamily/Ribonuclease H"/>
    <property type="match status" value="1"/>
</dbReference>
<comment type="caution">
    <text evidence="7">The sequence shown here is derived from an EMBL/GenBank/DDBJ whole genome shotgun (WGS) entry which is preliminary data.</text>
</comment>
<evidence type="ECO:0000256" key="1">
    <source>
        <dbReference type="ARBA" id="ARBA00022670"/>
    </source>
</evidence>
<keyword evidence="2" id="KW-0479">Metal-binding</keyword>
<dbReference type="Pfam" id="PF25597">
    <property type="entry name" value="SH3_retrovirus"/>
    <property type="match status" value="1"/>
</dbReference>
<dbReference type="SUPFAM" id="SSF53098">
    <property type="entry name" value="Ribonuclease H-like"/>
    <property type="match status" value="1"/>
</dbReference>
<evidence type="ECO:0000259" key="6">
    <source>
        <dbReference type="PROSITE" id="PS50994"/>
    </source>
</evidence>